<reference evidence="2" key="1">
    <citation type="submission" date="2020-05" db="EMBL/GenBank/DDBJ databases">
        <authorList>
            <person name="Chiriac C."/>
            <person name="Salcher M."/>
            <person name="Ghai R."/>
            <person name="Kavagutti S V."/>
        </authorList>
    </citation>
    <scope>NUCLEOTIDE SEQUENCE</scope>
</reference>
<dbReference type="AlphaFoldDB" id="A0A6J5YYR2"/>
<dbReference type="EMBL" id="CAESAJ010000042">
    <property type="protein sequence ID" value="CAB4335615.1"/>
    <property type="molecule type" value="Genomic_DNA"/>
</dbReference>
<dbReference type="PANTHER" id="PTHR12526">
    <property type="entry name" value="GLYCOSYLTRANSFERASE"/>
    <property type="match status" value="1"/>
</dbReference>
<gene>
    <name evidence="2" type="ORF">UFOPK3770_00542</name>
</gene>
<evidence type="ECO:0000313" key="2">
    <source>
        <dbReference type="EMBL" id="CAB4335615.1"/>
    </source>
</evidence>
<evidence type="ECO:0000259" key="1">
    <source>
        <dbReference type="Pfam" id="PF00534"/>
    </source>
</evidence>
<dbReference type="CDD" id="cd03801">
    <property type="entry name" value="GT4_PimA-like"/>
    <property type="match status" value="1"/>
</dbReference>
<dbReference type="InterPro" id="IPR001296">
    <property type="entry name" value="Glyco_trans_1"/>
</dbReference>
<dbReference type="Gene3D" id="3.40.50.2000">
    <property type="entry name" value="Glycogen Phosphorylase B"/>
    <property type="match status" value="2"/>
</dbReference>
<dbReference type="Pfam" id="PF00534">
    <property type="entry name" value="Glycos_transf_1"/>
    <property type="match status" value="1"/>
</dbReference>
<dbReference type="GO" id="GO:0016757">
    <property type="term" value="F:glycosyltransferase activity"/>
    <property type="evidence" value="ECO:0007669"/>
    <property type="project" value="InterPro"/>
</dbReference>
<sequence length="610" mass="66944">MSTQPLSDILFTAACTRATQVVKGQELNVDLADLSKTEQPRLAMALSAAQLSQATFDSLAVLHARPIQFVLLIDTTAAKLSAATITALGTLDLRIFAIDDATHSWREVRDGSPMPLHTHLWCLPSAIALTMSVMLHSSGLGGAERSHVEYVRDLVSTGVLIHTIIPEPGGTLAQMLRDAGSSVTILPFAMWWCPHPRALDSPETVLAHQQAYSQELIPRARIEVIDALRPDIVMTRTLVIPHGAFAAAALGIPHVWDISEFGDRDHGLTMPFAASQMGQIFDLLSDGVTFHSQSLREYFLPLTSQSSGGKVRVISTAPRISQTEIHEFEESKIRHSKERDAFSPFVVGIVAGLQEGKGHADAIEAAALLKQQHKRVEFRFIGPGTDFDIDRLTRLIAHNRVSDCVHLVGFKPTMDQVYEGLDAVAVTSRSEGLGRVAFEATELSLPVIFAQSAGLIDYMSSNYGLPYMPGDPIALVAAIDHLMEDPELGTRLVANARAKFQSDRMDPMRVQNIHDWLIQVRTNYAPPPLRQIIGSIVAAGADMTPQNEHGAVLKRSEQLVGELRNALGIAVSRQEHIDEISRQLAGAREVIQAMQASRSWRWTRPLRRRS</sequence>
<feature type="domain" description="Glycosyl transferase family 1" evidence="1">
    <location>
        <begin position="344"/>
        <end position="498"/>
    </location>
</feature>
<protein>
    <submittedName>
        <fullName evidence="2">Unannotated protein</fullName>
    </submittedName>
</protein>
<proteinExistence type="predicted"/>
<name>A0A6J5YYR2_9ZZZZ</name>
<accession>A0A6J5YYR2</accession>
<organism evidence="2">
    <name type="scientific">freshwater metagenome</name>
    <dbReference type="NCBI Taxonomy" id="449393"/>
    <lineage>
        <taxon>unclassified sequences</taxon>
        <taxon>metagenomes</taxon>
        <taxon>ecological metagenomes</taxon>
    </lineage>
</organism>
<dbReference type="SUPFAM" id="SSF53756">
    <property type="entry name" value="UDP-Glycosyltransferase/glycogen phosphorylase"/>
    <property type="match status" value="1"/>
</dbReference>